<dbReference type="Gene3D" id="3.40.50.150">
    <property type="entry name" value="Vaccinia Virus protein VP39"/>
    <property type="match status" value="1"/>
</dbReference>
<gene>
    <name evidence="2" type="ORF">EMQ25_11085</name>
</gene>
<proteinExistence type="predicted"/>
<comment type="caution">
    <text evidence="2">The sequence shown here is derived from an EMBL/GenBank/DDBJ whole genome shotgun (WGS) entry which is preliminary data.</text>
</comment>
<protein>
    <submittedName>
        <fullName evidence="2">Class I SAM-dependent methyltransferase</fullName>
    </submittedName>
</protein>
<dbReference type="RefSeq" id="WP_127188631.1">
    <property type="nucleotide sequence ID" value="NZ_RZNJ01000003.1"/>
</dbReference>
<dbReference type="InterPro" id="IPR029063">
    <property type="entry name" value="SAM-dependent_MTases_sf"/>
</dbReference>
<dbReference type="EMBL" id="RZNJ01000003">
    <property type="protein sequence ID" value="RUT31386.1"/>
    <property type="molecule type" value="Genomic_DNA"/>
</dbReference>
<dbReference type="Proteomes" id="UP000281547">
    <property type="component" value="Unassembled WGS sequence"/>
</dbReference>
<keyword evidence="2" id="KW-0808">Transferase</keyword>
<keyword evidence="3" id="KW-1185">Reference proteome</keyword>
<name>A0A433XBD6_9HYPH</name>
<keyword evidence="2" id="KW-0489">Methyltransferase</keyword>
<dbReference type="Pfam" id="PF13649">
    <property type="entry name" value="Methyltransf_25"/>
    <property type="match status" value="1"/>
</dbReference>
<organism evidence="2 3">
    <name type="scientific">Arsenicitalea aurantiaca</name>
    <dbReference type="NCBI Taxonomy" id="1783274"/>
    <lineage>
        <taxon>Bacteria</taxon>
        <taxon>Pseudomonadati</taxon>
        <taxon>Pseudomonadota</taxon>
        <taxon>Alphaproteobacteria</taxon>
        <taxon>Hyphomicrobiales</taxon>
        <taxon>Devosiaceae</taxon>
        <taxon>Arsenicitalea</taxon>
    </lineage>
</organism>
<evidence type="ECO:0000259" key="1">
    <source>
        <dbReference type="Pfam" id="PF13649"/>
    </source>
</evidence>
<reference evidence="2 3" key="1">
    <citation type="journal article" date="2016" name="Int. J. Syst. Evol. Microbiol.">
        <title>Arsenicitalea aurantiaca gen. nov., sp. nov., a new member of the family Hyphomicrobiaceae, isolated from high-arsenic sediment.</title>
        <authorList>
            <person name="Mu Y."/>
            <person name="Zhou L."/>
            <person name="Zeng X.C."/>
            <person name="Liu L."/>
            <person name="Pan Y."/>
            <person name="Chen X."/>
            <person name="Wang J."/>
            <person name="Li S."/>
            <person name="Li W.J."/>
            <person name="Wang Y."/>
        </authorList>
    </citation>
    <scope>NUCLEOTIDE SEQUENCE [LARGE SCALE GENOMIC DNA]</scope>
    <source>
        <strain evidence="2 3">42-50</strain>
    </source>
</reference>
<dbReference type="AlphaFoldDB" id="A0A433XBD6"/>
<dbReference type="InterPro" id="IPR041698">
    <property type="entry name" value="Methyltransf_25"/>
</dbReference>
<dbReference type="SUPFAM" id="SSF53335">
    <property type="entry name" value="S-adenosyl-L-methionine-dependent methyltransferases"/>
    <property type="match status" value="1"/>
</dbReference>
<dbReference type="GO" id="GO:0008168">
    <property type="term" value="F:methyltransferase activity"/>
    <property type="evidence" value="ECO:0007669"/>
    <property type="project" value="UniProtKB-KW"/>
</dbReference>
<feature type="domain" description="Methyltransferase" evidence="1">
    <location>
        <begin position="39"/>
        <end position="127"/>
    </location>
</feature>
<dbReference type="CDD" id="cd02440">
    <property type="entry name" value="AdoMet_MTases"/>
    <property type="match status" value="1"/>
</dbReference>
<evidence type="ECO:0000313" key="2">
    <source>
        <dbReference type="EMBL" id="RUT31386.1"/>
    </source>
</evidence>
<dbReference type="OrthoDB" id="9804312at2"/>
<evidence type="ECO:0000313" key="3">
    <source>
        <dbReference type="Proteomes" id="UP000281547"/>
    </source>
</evidence>
<dbReference type="GO" id="GO:0032259">
    <property type="term" value="P:methylation"/>
    <property type="evidence" value="ECO:0007669"/>
    <property type="project" value="UniProtKB-KW"/>
</dbReference>
<accession>A0A433XBD6</accession>
<sequence>MPIDTTQFYDANAAVYAEDGSVNPRLGAFLGRVRPGGLVLELGTGSGRDARAMIEAGFRVEATDGSAGLARIASDYLGQAVKVMRFEELAAEAAYDGVYASAALLHVQSAFLPEMVGRVHRALLPGGVAWASFKAGQGEGLDGLGRYYNYPEPTGLLALWRAAAPWAELSLEGWTGTGYDERPTEWIAITAVR</sequence>